<evidence type="ECO:0000256" key="4">
    <source>
        <dbReference type="ARBA" id="ARBA00023136"/>
    </source>
</evidence>
<dbReference type="Gene3D" id="3.10.20.310">
    <property type="entry name" value="membrane protein fhac"/>
    <property type="match status" value="1"/>
</dbReference>
<feature type="domain" description="Bacterial surface antigen (D15)" evidence="7">
    <location>
        <begin position="387"/>
        <end position="742"/>
    </location>
</feature>
<evidence type="ECO:0000256" key="2">
    <source>
        <dbReference type="ARBA" id="ARBA00022692"/>
    </source>
</evidence>
<dbReference type="PANTHER" id="PTHR12815">
    <property type="entry name" value="SORTING AND ASSEMBLY MACHINERY SAMM50 PROTEIN FAMILY MEMBER"/>
    <property type="match status" value="1"/>
</dbReference>
<dbReference type="Proteomes" id="UP000886740">
    <property type="component" value="Unassembled WGS sequence"/>
</dbReference>
<dbReference type="PANTHER" id="PTHR12815:SF47">
    <property type="entry name" value="TRANSLOCATION AND ASSEMBLY MODULE SUBUNIT TAMA"/>
    <property type="match status" value="1"/>
</dbReference>
<evidence type="ECO:0000259" key="7">
    <source>
        <dbReference type="Pfam" id="PF01103"/>
    </source>
</evidence>
<gene>
    <name evidence="8" type="ORF">H9977_11835</name>
</gene>
<sequence>MGQRLLLGLCLLLLTFIGAGCSTTKNLPEGEVLYEGIKRVTIAEQDPSDDGENTVSEINAALAYPPNNALLGSSSIRIPLPVGLWVYNAFVNKKGKVGQWIFRKFAAKPVLISTVNPEVRVKVAQNLLREYGYFQGSTGFEILADEKNPRKAKIAYEIHMGKAYTLDDIRYTRMRRRTDSIIQSTAALSKLKVGDNFNVVRLQEERERIAALLRDNGYFYYRPDFITYDADTLLSPGKVSLRVKPKEGLPIRALRPWRIGDISLHLSGYQNEPPTDSIRYKDLTIHYEGKLRVRPKVIYDRLFFKSGELYSQDKQEQSQTALSRLGIFRYTDMQYTPRDTTRRQDTLDLRINATYDLPIDGELEVNVTSKSNDQVGPGAVFSVTKRNIFGGGETFNVQMKGSYEWQTGNKLDNNSSKINSYELGLSTTLKFPRILFPVPFQLSNKYPSSTSFRIYADQMNRARFFKLLAFGGESSFEFQPSATSHHSIIPFKLTFNLLQSTTAEFDSITDANKALKKSLQDQFIPAMGYTYTYDDSPITTKKHHIWWQASITQAGLLMNSAYAIAGNKFTKEGKSLLGNPFAQFIKGTAEFRYNHQLAPKHHLVGRIMAGAIYSYGNARTSPYNEQFYIGGANSIRAFTIRSIGPGRFHVNNEDNAYAYIDRTGDLKFEANLEYRFPILGDLEGATFLDCGNIWLLREDPERPGGQLKWGSFLNDLALGTGAGLRYVLPFIVIRFDVGIGLHLPYETGKSGYYNIPRFKDGMGYHLAIGYPF</sequence>
<keyword evidence="4" id="KW-0472">Membrane</keyword>
<dbReference type="PROSITE" id="PS51257">
    <property type="entry name" value="PROKAR_LIPOPROTEIN"/>
    <property type="match status" value="1"/>
</dbReference>
<name>A0A9D2BGY8_9BACT</name>
<feature type="chain" id="PRO_5039696549" evidence="6">
    <location>
        <begin position="22"/>
        <end position="772"/>
    </location>
</feature>
<dbReference type="InterPro" id="IPR039910">
    <property type="entry name" value="D15-like"/>
</dbReference>
<proteinExistence type="predicted"/>
<keyword evidence="2" id="KW-0812">Transmembrane</keyword>
<reference evidence="8" key="2">
    <citation type="submission" date="2021-04" db="EMBL/GenBank/DDBJ databases">
        <authorList>
            <person name="Gilroy R."/>
        </authorList>
    </citation>
    <scope>NUCLEOTIDE SEQUENCE</scope>
    <source>
        <strain evidence="8">ChiGjej6B6-14162</strain>
    </source>
</reference>
<dbReference type="InterPro" id="IPR000184">
    <property type="entry name" value="Bac_surfAg_D15"/>
</dbReference>
<comment type="subcellular location">
    <subcellularLocation>
        <location evidence="1">Membrane</location>
    </subcellularLocation>
</comment>
<dbReference type="Gene3D" id="2.40.160.50">
    <property type="entry name" value="membrane protein fhac: a member of the omp85/tpsb transporter family"/>
    <property type="match status" value="1"/>
</dbReference>
<evidence type="ECO:0000313" key="8">
    <source>
        <dbReference type="EMBL" id="HIX75703.1"/>
    </source>
</evidence>
<evidence type="ECO:0000256" key="6">
    <source>
        <dbReference type="SAM" id="SignalP"/>
    </source>
</evidence>
<organism evidence="8 9">
    <name type="scientific">Candidatus Parabacteroides intestinipullorum</name>
    <dbReference type="NCBI Taxonomy" id="2838723"/>
    <lineage>
        <taxon>Bacteria</taxon>
        <taxon>Pseudomonadati</taxon>
        <taxon>Bacteroidota</taxon>
        <taxon>Bacteroidia</taxon>
        <taxon>Bacteroidales</taxon>
        <taxon>Tannerellaceae</taxon>
        <taxon>Parabacteroides</taxon>
    </lineage>
</organism>
<reference evidence="8" key="1">
    <citation type="journal article" date="2021" name="PeerJ">
        <title>Extensive microbial diversity within the chicken gut microbiome revealed by metagenomics and culture.</title>
        <authorList>
            <person name="Gilroy R."/>
            <person name="Ravi A."/>
            <person name="Getino M."/>
            <person name="Pursley I."/>
            <person name="Horton D.L."/>
            <person name="Alikhan N.F."/>
            <person name="Baker D."/>
            <person name="Gharbi K."/>
            <person name="Hall N."/>
            <person name="Watson M."/>
            <person name="Adriaenssens E.M."/>
            <person name="Foster-Nyarko E."/>
            <person name="Jarju S."/>
            <person name="Secka A."/>
            <person name="Antonio M."/>
            <person name="Oren A."/>
            <person name="Chaudhuri R.R."/>
            <person name="La Ragione R."/>
            <person name="Hildebrand F."/>
            <person name="Pallen M.J."/>
        </authorList>
    </citation>
    <scope>NUCLEOTIDE SEQUENCE</scope>
    <source>
        <strain evidence="8">ChiGjej6B6-14162</strain>
    </source>
</reference>
<keyword evidence="3 6" id="KW-0732">Signal</keyword>
<feature type="signal peptide" evidence="6">
    <location>
        <begin position="1"/>
        <end position="21"/>
    </location>
</feature>
<evidence type="ECO:0000313" key="9">
    <source>
        <dbReference type="Proteomes" id="UP000886740"/>
    </source>
</evidence>
<protein>
    <submittedName>
        <fullName evidence="8">BamA/TamA family outer membrane protein</fullName>
    </submittedName>
</protein>
<evidence type="ECO:0000256" key="1">
    <source>
        <dbReference type="ARBA" id="ARBA00004370"/>
    </source>
</evidence>
<accession>A0A9D2BGY8</accession>
<evidence type="ECO:0000256" key="5">
    <source>
        <dbReference type="ARBA" id="ARBA00023237"/>
    </source>
</evidence>
<dbReference type="EMBL" id="DXEL01000081">
    <property type="protein sequence ID" value="HIX75703.1"/>
    <property type="molecule type" value="Genomic_DNA"/>
</dbReference>
<dbReference type="AlphaFoldDB" id="A0A9D2BGY8"/>
<keyword evidence="5" id="KW-0998">Cell outer membrane</keyword>
<evidence type="ECO:0000256" key="3">
    <source>
        <dbReference type="ARBA" id="ARBA00022729"/>
    </source>
</evidence>
<dbReference type="Pfam" id="PF01103">
    <property type="entry name" value="Omp85"/>
    <property type="match status" value="1"/>
</dbReference>
<comment type="caution">
    <text evidence="8">The sequence shown here is derived from an EMBL/GenBank/DDBJ whole genome shotgun (WGS) entry which is preliminary data.</text>
</comment>
<dbReference type="GO" id="GO:0019867">
    <property type="term" value="C:outer membrane"/>
    <property type="evidence" value="ECO:0007669"/>
    <property type="project" value="InterPro"/>
</dbReference>